<dbReference type="EMBL" id="CP019699">
    <property type="protein sequence ID" value="AQS56494.1"/>
    <property type="molecule type" value="Genomic_DNA"/>
</dbReference>
<organism evidence="6 7">
    <name type="scientific">Novibacillus thermophilus</name>
    <dbReference type="NCBI Taxonomy" id="1471761"/>
    <lineage>
        <taxon>Bacteria</taxon>
        <taxon>Bacillati</taxon>
        <taxon>Bacillota</taxon>
        <taxon>Bacilli</taxon>
        <taxon>Bacillales</taxon>
        <taxon>Thermoactinomycetaceae</taxon>
        <taxon>Novibacillus</taxon>
    </lineage>
</organism>
<dbReference type="InterPro" id="IPR005119">
    <property type="entry name" value="LysR_subst-bd"/>
</dbReference>
<evidence type="ECO:0000259" key="5">
    <source>
        <dbReference type="PROSITE" id="PS50931"/>
    </source>
</evidence>
<dbReference type="InterPro" id="IPR000847">
    <property type="entry name" value="LysR_HTH_N"/>
</dbReference>
<reference evidence="6 7" key="1">
    <citation type="journal article" date="2015" name="Int. J. Syst. Evol. Microbiol.">
        <title>Novibacillus thermophilus gen. nov., sp. nov., a Gram-staining-negative and moderately thermophilic member of the family Thermoactinomycetaceae.</title>
        <authorList>
            <person name="Yang G."/>
            <person name="Chen J."/>
            <person name="Zhou S."/>
        </authorList>
    </citation>
    <scope>NUCLEOTIDE SEQUENCE [LARGE SCALE GENOMIC DNA]</scope>
    <source>
        <strain evidence="6 7">SG-1</strain>
    </source>
</reference>
<dbReference type="SUPFAM" id="SSF46785">
    <property type="entry name" value="Winged helix' DNA-binding domain"/>
    <property type="match status" value="1"/>
</dbReference>
<feature type="domain" description="HTH lysR-type" evidence="5">
    <location>
        <begin position="1"/>
        <end position="59"/>
    </location>
</feature>
<dbReference type="PROSITE" id="PS50931">
    <property type="entry name" value="HTH_LYSR"/>
    <property type="match status" value="1"/>
</dbReference>
<evidence type="ECO:0000256" key="3">
    <source>
        <dbReference type="ARBA" id="ARBA00023125"/>
    </source>
</evidence>
<dbReference type="CDD" id="cd05466">
    <property type="entry name" value="PBP2_LTTR_substrate"/>
    <property type="match status" value="1"/>
</dbReference>
<keyword evidence="3" id="KW-0238">DNA-binding</keyword>
<evidence type="ECO:0000256" key="2">
    <source>
        <dbReference type="ARBA" id="ARBA00023015"/>
    </source>
</evidence>
<dbReference type="Pfam" id="PF03466">
    <property type="entry name" value="LysR_substrate"/>
    <property type="match status" value="1"/>
</dbReference>
<dbReference type="RefSeq" id="WP_077720353.1">
    <property type="nucleotide sequence ID" value="NZ_CP019699.1"/>
</dbReference>
<keyword evidence="7" id="KW-1185">Reference proteome</keyword>
<dbReference type="Pfam" id="PF00126">
    <property type="entry name" value="HTH_1"/>
    <property type="match status" value="1"/>
</dbReference>
<evidence type="ECO:0000313" key="6">
    <source>
        <dbReference type="EMBL" id="AQS56494.1"/>
    </source>
</evidence>
<accession>A0A1U9K8Y3</accession>
<dbReference type="InterPro" id="IPR036388">
    <property type="entry name" value="WH-like_DNA-bd_sf"/>
</dbReference>
<name>A0A1U9K8Y3_9BACL</name>
<dbReference type="PANTHER" id="PTHR30126:SF39">
    <property type="entry name" value="HTH-TYPE TRANSCRIPTIONAL REGULATOR CYSL"/>
    <property type="match status" value="1"/>
</dbReference>
<protein>
    <recommendedName>
        <fullName evidence="5">HTH lysR-type domain-containing protein</fullName>
    </recommendedName>
</protein>
<keyword evidence="4" id="KW-0804">Transcription</keyword>
<dbReference type="AlphaFoldDB" id="A0A1U9K8Y3"/>
<dbReference type="GO" id="GO:0003700">
    <property type="term" value="F:DNA-binding transcription factor activity"/>
    <property type="evidence" value="ECO:0007669"/>
    <property type="project" value="InterPro"/>
</dbReference>
<dbReference type="Gene3D" id="1.10.10.10">
    <property type="entry name" value="Winged helix-like DNA-binding domain superfamily/Winged helix DNA-binding domain"/>
    <property type="match status" value="1"/>
</dbReference>
<dbReference type="PANTHER" id="PTHR30126">
    <property type="entry name" value="HTH-TYPE TRANSCRIPTIONAL REGULATOR"/>
    <property type="match status" value="1"/>
</dbReference>
<dbReference type="Gene3D" id="3.40.190.10">
    <property type="entry name" value="Periplasmic binding protein-like II"/>
    <property type="match status" value="2"/>
</dbReference>
<keyword evidence="2" id="KW-0805">Transcription regulation</keyword>
<dbReference type="KEGG" id="ntr:B0W44_12705"/>
<gene>
    <name evidence="6" type="ORF">B0W44_12705</name>
</gene>
<dbReference type="STRING" id="1471761.B0W44_12705"/>
<dbReference type="GO" id="GO:0000976">
    <property type="term" value="F:transcription cis-regulatory region binding"/>
    <property type="evidence" value="ECO:0007669"/>
    <property type="project" value="TreeGrafter"/>
</dbReference>
<sequence length="292" mass="33556">MADFEWFRSFVAIYRLGSVSTAARHRSMTQPALSQHLASLEAEIGERLFHRGPRQMIPTEKGKDLYNQVVKAVDRLEKVTGSFIHSPHPSVVRLGAPPEYFHERIAPRWNRTDLDLEVILGLTRPLLDRLRKGELDLVIATQQIAASGLVYTKYVTESFVLVGDWSHKKRMENIVEEETAISVLESFRWLSYDMDLPIIRRFWFKTFHTRLGIRPNYVVPDLRTIKEMVKAGLGVSVLPDYLVASDLYSGALHELWSAPTKVTNDLWLVHRSSDLDEETIKRVIESLISMKN</sequence>
<dbReference type="SUPFAM" id="SSF53850">
    <property type="entry name" value="Periplasmic binding protein-like II"/>
    <property type="match status" value="1"/>
</dbReference>
<dbReference type="InterPro" id="IPR036390">
    <property type="entry name" value="WH_DNA-bd_sf"/>
</dbReference>
<dbReference type="PRINTS" id="PR00039">
    <property type="entry name" value="HTHLYSR"/>
</dbReference>
<dbReference type="OrthoDB" id="9778774at2"/>
<proteinExistence type="inferred from homology"/>
<comment type="similarity">
    <text evidence="1">Belongs to the LysR transcriptional regulatory family.</text>
</comment>
<evidence type="ECO:0000313" key="7">
    <source>
        <dbReference type="Proteomes" id="UP000188603"/>
    </source>
</evidence>
<dbReference type="Proteomes" id="UP000188603">
    <property type="component" value="Chromosome"/>
</dbReference>
<evidence type="ECO:0000256" key="4">
    <source>
        <dbReference type="ARBA" id="ARBA00023163"/>
    </source>
</evidence>
<evidence type="ECO:0000256" key="1">
    <source>
        <dbReference type="ARBA" id="ARBA00009437"/>
    </source>
</evidence>